<dbReference type="GeneID" id="101841536"/>
<keyword evidence="2 3" id="KW-0175">Coiled coil</keyword>
<sequence length="1002" mass="113368">MAELCRVDSTLTTLDEERLWDMLESHRCKIVQSICPSRLTPYLRQAKVLGQLDEEEVLHSPRFTNSAMRVGHLLDLLKARGKNGAVAFLESLKFHNPDVYTLVTGLQPDIDFSTFSGLMETSKLTECLAGAISSLQEELAQEKAQKEVLLRRCQQLKEHLGSAEARAEGLRQLEADHSRMKREVSAHFHEVLKLKDEMLSLSMHYSNALREKELAATRCHSLQEELYLVKQELQRASLVSSCERESRERSLRMASDLEPEGEELNRLKEENEKLRSMTFSLVEKDILEQSLDEARESKQELVNRIHSLRERAAAAERQQKQYWEEKEQTLLQFRKTQVDCELYREKMTTLQGQVAELQKERDQAYTARDRAQMEISQRLVEKDALRRRVFELTEQVCELRTQLRRLQAEPSGGPKQESGARELCLRGKQRLVRMHAMCPPDDSDCSLLSSTESRLWWDLMSTSSREQMDSFRSSSPMPPSQQSLYKRVAEDFLEDPDSLSFPEVLEVCRLSGATGDDTDTDLEYEMLDGTDLYQSEDSLQESSRSPNASESVPVRRRPARKILSQVTVLAFQGDALLEQIGVIGGNLTGIFIHRVTPGSAADEMALRPGTQIMMVDYKPTEPSLRATLENTTLEQAVGLLRRVNGSCYLSVKINTEGYKNLIQDLDAKVVTSGDSFYIRVNLAMQRKGGGELHAHCNDVLHVTDTMFQGRSCWHAHHVNPYTMKDLEPGTIPNYSQAQQQLLALIQDMTQRRTAPRKPSGGPQKLVRIVSVDKASISPGPLSSSFDQGQLASGRGEGGSRACLWAESCFTLAPYTLVHPHRPARPRPVLLVPRAVGKILSKKLCLLQGFKQCPAEYLSQEEYTTWNQRGDIIQEGEAIGDHHWVTRHAVESLMNTGTHALLDVRLDSVRTLHRMDIFPIIIHVSVNEKTAKKLRKGLQRLGTSEDQFLEAARQEEGDLDRVPCLYSSLASDSWSDPDSLLSCVRLAIADEQKKVVWTEQSPC</sequence>
<dbReference type="PROSITE" id="PS50209">
    <property type="entry name" value="CARD"/>
    <property type="match status" value="1"/>
</dbReference>
<dbReference type="SUPFAM" id="SSF52540">
    <property type="entry name" value="P-loop containing nucleoside triphosphate hydrolases"/>
    <property type="match status" value="1"/>
</dbReference>
<evidence type="ECO:0000256" key="4">
    <source>
        <dbReference type="SAM" id="MobiDB-lite"/>
    </source>
</evidence>
<evidence type="ECO:0000313" key="9">
    <source>
        <dbReference type="RefSeq" id="XP_040606083.1"/>
    </source>
</evidence>
<dbReference type="Gene3D" id="2.30.30.40">
    <property type="entry name" value="SH3 Domains"/>
    <property type="match status" value="1"/>
</dbReference>
<proteinExistence type="predicted"/>
<dbReference type="InterPro" id="IPR001315">
    <property type="entry name" value="CARD"/>
</dbReference>
<dbReference type="InterPro" id="IPR011029">
    <property type="entry name" value="DEATH-like_dom_sf"/>
</dbReference>
<feature type="domain" description="Guanylate kinase-like" evidence="5">
    <location>
        <begin position="856"/>
        <end position="988"/>
    </location>
</feature>
<feature type="domain" description="CARD" evidence="7">
    <location>
        <begin position="15"/>
        <end position="107"/>
    </location>
</feature>
<dbReference type="Pfam" id="PF00619">
    <property type="entry name" value="CARD"/>
    <property type="match status" value="1"/>
</dbReference>
<feature type="compositionally biased region" description="Polar residues" evidence="4">
    <location>
        <begin position="535"/>
        <end position="550"/>
    </location>
</feature>
<feature type="region of interest" description="Disordered" evidence="4">
    <location>
        <begin position="535"/>
        <end position="556"/>
    </location>
</feature>
<dbReference type="InterPro" id="IPR036034">
    <property type="entry name" value="PDZ_sf"/>
</dbReference>
<gene>
    <name evidence="9" type="primary">Card14</name>
</gene>
<name>A0ABM2XUZ4_MESAU</name>
<evidence type="ECO:0000256" key="1">
    <source>
        <dbReference type="ARBA" id="ARBA00022553"/>
    </source>
</evidence>
<dbReference type="SUPFAM" id="SSF47986">
    <property type="entry name" value="DEATH domain"/>
    <property type="match status" value="1"/>
</dbReference>
<dbReference type="Gene3D" id="2.30.42.10">
    <property type="match status" value="1"/>
</dbReference>
<dbReference type="InterPro" id="IPR027417">
    <property type="entry name" value="P-loop_NTPase"/>
</dbReference>
<dbReference type="InterPro" id="IPR008144">
    <property type="entry name" value="Guanylate_kin-like_dom"/>
</dbReference>
<dbReference type="Gene3D" id="3.40.50.300">
    <property type="entry name" value="P-loop containing nucleotide triphosphate hydrolases"/>
    <property type="match status" value="1"/>
</dbReference>
<feature type="coiled-coil region" evidence="3">
    <location>
        <begin position="132"/>
        <end position="173"/>
    </location>
</feature>
<protein>
    <submittedName>
        <fullName evidence="9">Caspase recruitment domain-containing protein 14 isoform X3</fullName>
    </submittedName>
</protein>
<evidence type="ECO:0000256" key="2">
    <source>
        <dbReference type="ARBA" id="ARBA00023054"/>
    </source>
</evidence>
<evidence type="ECO:0000259" key="5">
    <source>
        <dbReference type="PROSITE" id="PS50052"/>
    </source>
</evidence>
<dbReference type="SMART" id="SM00228">
    <property type="entry name" value="PDZ"/>
    <property type="match status" value="1"/>
</dbReference>
<dbReference type="PROSITE" id="PS50106">
    <property type="entry name" value="PDZ"/>
    <property type="match status" value="1"/>
</dbReference>
<dbReference type="PANTHER" id="PTHR14559">
    <property type="entry name" value="CASPASE RECRUITMENT DOMAIN FAMILY"/>
    <property type="match status" value="1"/>
</dbReference>
<dbReference type="Proteomes" id="UP000886700">
    <property type="component" value="Unplaced"/>
</dbReference>
<reference evidence="9" key="1">
    <citation type="submission" date="2025-08" db="UniProtKB">
        <authorList>
            <consortium name="RefSeq"/>
        </authorList>
    </citation>
    <scope>IDENTIFICATION</scope>
    <source>
        <tissue evidence="9">Liver</tissue>
    </source>
</reference>
<organism evidence="8 9">
    <name type="scientific">Mesocricetus auratus</name>
    <name type="common">Golden hamster</name>
    <dbReference type="NCBI Taxonomy" id="10036"/>
    <lineage>
        <taxon>Eukaryota</taxon>
        <taxon>Metazoa</taxon>
        <taxon>Chordata</taxon>
        <taxon>Craniata</taxon>
        <taxon>Vertebrata</taxon>
        <taxon>Euteleostomi</taxon>
        <taxon>Mammalia</taxon>
        <taxon>Eutheria</taxon>
        <taxon>Euarchontoglires</taxon>
        <taxon>Glires</taxon>
        <taxon>Rodentia</taxon>
        <taxon>Myomorpha</taxon>
        <taxon>Muroidea</taxon>
        <taxon>Cricetidae</taxon>
        <taxon>Cricetinae</taxon>
        <taxon>Mesocricetus</taxon>
    </lineage>
</organism>
<dbReference type="SUPFAM" id="SSF50156">
    <property type="entry name" value="PDZ domain-like"/>
    <property type="match status" value="1"/>
</dbReference>
<accession>A0ABM2XUZ4</accession>
<evidence type="ECO:0000313" key="8">
    <source>
        <dbReference type="Proteomes" id="UP000886700"/>
    </source>
</evidence>
<dbReference type="PROSITE" id="PS50052">
    <property type="entry name" value="GUANYLATE_KINASE_2"/>
    <property type="match status" value="1"/>
</dbReference>
<evidence type="ECO:0000259" key="6">
    <source>
        <dbReference type="PROSITE" id="PS50106"/>
    </source>
</evidence>
<keyword evidence="8" id="KW-1185">Reference proteome</keyword>
<evidence type="ECO:0000256" key="3">
    <source>
        <dbReference type="SAM" id="Coils"/>
    </source>
</evidence>
<dbReference type="RefSeq" id="XP_040606083.1">
    <property type="nucleotide sequence ID" value="XM_040750149.1"/>
</dbReference>
<dbReference type="InterPro" id="IPR001478">
    <property type="entry name" value="PDZ"/>
</dbReference>
<feature type="domain" description="PDZ" evidence="6">
    <location>
        <begin position="581"/>
        <end position="655"/>
    </location>
</feature>
<dbReference type="Gene3D" id="1.10.533.10">
    <property type="entry name" value="Death Domain, Fas"/>
    <property type="match status" value="1"/>
</dbReference>
<dbReference type="CDD" id="cd06736">
    <property type="entry name" value="PDZ_CARD11_CARD14-like"/>
    <property type="match status" value="1"/>
</dbReference>
<keyword evidence="1" id="KW-0597">Phosphoprotein</keyword>
<evidence type="ECO:0000259" key="7">
    <source>
        <dbReference type="PROSITE" id="PS50209"/>
    </source>
</evidence>
<dbReference type="PANTHER" id="PTHR14559:SF1">
    <property type="entry name" value="CASPASE RECRUITMENT DOMAIN-CONTAINING PROTEIN 14"/>
    <property type="match status" value="1"/>
</dbReference>
<feature type="coiled-coil region" evidence="3">
    <location>
        <begin position="257"/>
        <end position="374"/>
    </location>
</feature>